<keyword evidence="1" id="KW-0472">Membrane</keyword>
<dbReference type="EMBL" id="RSDW01000001">
    <property type="protein sequence ID" value="RSL17806.1"/>
    <property type="molecule type" value="Genomic_DNA"/>
</dbReference>
<dbReference type="AlphaFoldDB" id="A0A3R9PTY5"/>
<feature type="transmembrane region" description="Helical" evidence="1">
    <location>
        <begin position="97"/>
        <end position="116"/>
    </location>
</feature>
<feature type="transmembrane region" description="Helical" evidence="1">
    <location>
        <begin position="122"/>
        <end position="139"/>
    </location>
</feature>
<evidence type="ECO:0000313" key="3">
    <source>
        <dbReference type="Proteomes" id="UP000269669"/>
    </source>
</evidence>
<feature type="transmembrane region" description="Helical" evidence="1">
    <location>
        <begin position="146"/>
        <end position="166"/>
    </location>
</feature>
<organism evidence="2 3">
    <name type="scientific">Edaphobacter aggregans</name>
    <dbReference type="NCBI Taxonomy" id="570835"/>
    <lineage>
        <taxon>Bacteria</taxon>
        <taxon>Pseudomonadati</taxon>
        <taxon>Acidobacteriota</taxon>
        <taxon>Terriglobia</taxon>
        <taxon>Terriglobales</taxon>
        <taxon>Acidobacteriaceae</taxon>
        <taxon>Edaphobacter</taxon>
    </lineage>
</organism>
<proteinExistence type="predicted"/>
<evidence type="ECO:0000313" key="2">
    <source>
        <dbReference type="EMBL" id="RSL17806.1"/>
    </source>
</evidence>
<comment type="caution">
    <text evidence="2">The sequence shown here is derived from an EMBL/GenBank/DDBJ whole genome shotgun (WGS) entry which is preliminary data.</text>
</comment>
<dbReference type="OrthoDB" id="116381at2"/>
<reference evidence="2 3" key="1">
    <citation type="submission" date="2018-12" db="EMBL/GenBank/DDBJ databases">
        <title>Sequencing of bacterial isolates from soil warming experiment in Harvard Forest, Massachusetts, USA.</title>
        <authorList>
            <person name="Deangelis K."/>
        </authorList>
    </citation>
    <scope>NUCLEOTIDE SEQUENCE [LARGE SCALE GENOMIC DNA]</scope>
    <source>
        <strain evidence="2 3">EB153</strain>
    </source>
</reference>
<name>A0A3R9PTY5_9BACT</name>
<keyword evidence="1" id="KW-1133">Transmembrane helix</keyword>
<dbReference type="RefSeq" id="WP_125486239.1">
    <property type="nucleotide sequence ID" value="NZ_RSDW01000001.1"/>
</dbReference>
<evidence type="ECO:0000256" key="1">
    <source>
        <dbReference type="SAM" id="Phobius"/>
    </source>
</evidence>
<keyword evidence="1" id="KW-0812">Transmembrane</keyword>
<protein>
    <submittedName>
        <fullName evidence="2">Uncharacterized protein</fullName>
    </submittedName>
</protein>
<accession>A0A3R9PTY5</accession>
<dbReference type="Proteomes" id="UP000269669">
    <property type="component" value="Unassembled WGS sequence"/>
</dbReference>
<keyword evidence="3" id="KW-1185">Reference proteome</keyword>
<feature type="transmembrane region" description="Helical" evidence="1">
    <location>
        <begin position="60"/>
        <end position="85"/>
    </location>
</feature>
<gene>
    <name evidence="2" type="ORF">EDE15_3355</name>
</gene>
<sequence length="220" mass="23967">MVRLDWRVVEGAAGLLGCEDREAVLGDLVEAGEGAWRGLLDVLGLVVRRQTELWRSWRPWVAALGVALPFSFLLMGFSVSVSLGYRQVTLHGGWLGLAGRAVLLVVLAWASGFVVGSVSRRTLWVSVVATLSPCLFCLARFRIASLSRGCLLLFVLPAVLGVWWGLRGRTVGAGVGLMLALGVSMGMGLWGGWWGNWFLVWPVWYLVVLGRGDEKAYPRG</sequence>